<dbReference type="GO" id="GO:0140040">
    <property type="term" value="P:mitochondrial polycistronic RNA processing"/>
    <property type="evidence" value="ECO:0007669"/>
    <property type="project" value="EnsemblFungi"/>
</dbReference>
<dbReference type="VEuPathDB" id="FungiDB:SOCG_03403"/>
<proteinExistence type="inferred from homology"/>
<reference evidence="12 13" key="1">
    <citation type="journal article" date="2011" name="Science">
        <title>Comparative functional genomics of the fission yeasts.</title>
        <authorList>
            <person name="Rhind N."/>
            <person name="Chen Z."/>
            <person name="Yassour M."/>
            <person name="Thompson D.A."/>
            <person name="Haas B.J."/>
            <person name="Habib N."/>
            <person name="Wapinski I."/>
            <person name="Roy S."/>
            <person name="Lin M.F."/>
            <person name="Heiman D.I."/>
            <person name="Young S.K."/>
            <person name="Furuya K."/>
            <person name="Guo Y."/>
            <person name="Pidoux A."/>
            <person name="Chen H.M."/>
            <person name="Robbertse B."/>
            <person name="Goldberg J.M."/>
            <person name="Aoki K."/>
            <person name="Bayne E.H."/>
            <person name="Berlin A.M."/>
            <person name="Desjardins C.A."/>
            <person name="Dobbs E."/>
            <person name="Dukaj L."/>
            <person name="Fan L."/>
            <person name="FitzGerald M.G."/>
            <person name="French C."/>
            <person name="Gujja S."/>
            <person name="Hansen K."/>
            <person name="Keifenheim D."/>
            <person name="Levin J.Z."/>
            <person name="Mosher R.A."/>
            <person name="Mueller C.A."/>
            <person name="Pfiffner J."/>
            <person name="Priest M."/>
            <person name="Russ C."/>
            <person name="Smialowska A."/>
            <person name="Swoboda P."/>
            <person name="Sykes S.M."/>
            <person name="Vaughn M."/>
            <person name="Vengrova S."/>
            <person name="Yoder R."/>
            <person name="Zeng Q."/>
            <person name="Allshire R."/>
            <person name="Baulcombe D."/>
            <person name="Birren B.W."/>
            <person name="Brown W."/>
            <person name="Ekwall K."/>
            <person name="Kellis M."/>
            <person name="Leatherwood J."/>
            <person name="Levin H."/>
            <person name="Margalit H."/>
            <person name="Martienssen R."/>
            <person name="Nieduszynski C.A."/>
            <person name="Spatafora J.W."/>
            <person name="Friedman N."/>
            <person name="Dalgaard J.Z."/>
            <person name="Baumann P."/>
            <person name="Niki H."/>
            <person name="Regev A."/>
            <person name="Nusbaum C."/>
        </authorList>
    </citation>
    <scope>NUCLEOTIDE SEQUENCE [LARGE SCALE GENOMIC DNA]</scope>
    <source>
        <strain evidence="13">yFS286</strain>
    </source>
</reference>
<dbReference type="GO" id="GO:0042781">
    <property type="term" value="F:3'-tRNA processing endoribonuclease activity"/>
    <property type="evidence" value="ECO:0007669"/>
    <property type="project" value="UniProtKB-EC"/>
</dbReference>
<dbReference type="OrthoDB" id="527344at2759"/>
<dbReference type="Pfam" id="PF23023">
    <property type="entry name" value="Anti-Pycsar_Apyc1"/>
    <property type="match status" value="1"/>
</dbReference>
<comment type="similarity">
    <text evidence="3">Belongs to the RNase Z family.</text>
</comment>
<name>S9PYN2_SCHOY</name>
<dbReference type="GO" id="GO:0005739">
    <property type="term" value="C:mitochondrion"/>
    <property type="evidence" value="ECO:0007669"/>
    <property type="project" value="EnsemblFungi"/>
</dbReference>
<dbReference type="PANTHER" id="PTHR12553">
    <property type="entry name" value="ZINC PHOSPHODIESTERASE ELAC PROTEIN 2"/>
    <property type="match status" value="1"/>
</dbReference>
<dbReference type="AlphaFoldDB" id="S9PYN2"/>
<evidence type="ECO:0000256" key="10">
    <source>
        <dbReference type="ARBA" id="ARBA00022833"/>
    </source>
</evidence>
<dbReference type="PANTHER" id="PTHR12553:SF49">
    <property type="entry name" value="ZINC PHOSPHODIESTERASE ELAC PROTEIN 2"/>
    <property type="match status" value="1"/>
</dbReference>
<evidence type="ECO:0000256" key="9">
    <source>
        <dbReference type="ARBA" id="ARBA00022801"/>
    </source>
</evidence>
<keyword evidence="5" id="KW-0819">tRNA processing</keyword>
<dbReference type="CDD" id="cd07718">
    <property type="entry name" value="RNaseZ_ELAC1_ELAC2-C-term-like_MBL-fold"/>
    <property type="match status" value="1"/>
</dbReference>
<dbReference type="EMBL" id="KE503206">
    <property type="protein sequence ID" value="EPX74191.1"/>
    <property type="molecule type" value="Genomic_DNA"/>
</dbReference>
<dbReference type="InterPro" id="IPR027794">
    <property type="entry name" value="tRNase_Z_dom"/>
</dbReference>
<keyword evidence="7" id="KW-0479">Metal-binding</keyword>
<dbReference type="InterPro" id="IPR001279">
    <property type="entry name" value="Metallo-B-lactamas"/>
</dbReference>
<dbReference type="InterPro" id="IPR047151">
    <property type="entry name" value="RNZ2-like"/>
</dbReference>
<comment type="cofactor">
    <cofactor evidence="2">
        <name>Zn(2+)</name>
        <dbReference type="ChEBI" id="CHEBI:29105"/>
    </cofactor>
</comment>
<dbReference type="HOGENOM" id="CLU_422817_0_0_1"/>
<evidence type="ECO:0000259" key="11">
    <source>
        <dbReference type="SMART" id="SM00849"/>
    </source>
</evidence>
<evidence type="ECO:0000256" key="3">
    <source>
        <dbReference type="ARBA" id="ARBA00007823"/>
    </source>
</evidence>
<dbReference type="GO" id="GO:0046872">
    <property type="term" value="F:metal ion binding"/>
    <property type="evidence" value="ECO:0007669"/>
    <property type="project" value="UniProtKB-KW"/>
</dbReference>
<dbReference type="Gene3D" id="3.60.15.10">
    <property type="entry name" value="Ribonuclease Z/Hydroxyacylglutathione hydrolase-like"/>
    <property type="match status" value="2"/>
</dbReference>
<keyword evidence="13" id="KW-1185">Reference proteome</keyword>
<evidence type="ECO:0000256" key="4">
    <source>
        <dbReference type="ARBA" id="ARBA00012477"/>
    </source>
</evidence>
<keyword evidence="6" id="KW-0540">Nuclease</keyword>
<dbReference type="GO" id="GO:1990180">
    <property type="term" value="P:mitochondrial tRNA 3'-end processing"/>
    <property type="evidence" value="ECO:0007669"/>
    <property type="project" value="EnsemblFungi"/>
</dbReference>
<dbReference type="SMART" id="SM00849">
    <property type="entry name" value="Lactamase_B"/>
    <property type="match status" value="1"/>
</dbReference>
<dbReference type="Pfam" id="PF13691">
    <property type="entry name" value="Lactamase_B_4"/>
    <property type="match status" value="1"/>
</dbReference>
<accession>S9PYN2</accession>
<comment type="catalytic activity">
    <reaction evidence="1">
        <text>Endonucleolytic cleavage of RNA, removing extra 3' nucleotides from tRNA precursor, generating 3' termini of tRNAs. A 3'-hydroxy group is left at the tRNA terminus and a 5'-phosphoryl group is left at the trailer molecule.</text>
        <dbReference type="EC" id="3.1.26.11"/>
    </reaction>
</comment>
<organism evidence="12 13">
    <name type="scientific">Schizosaccharomyces octosporus (strain yFS286)</name>
    <name type="common">Fission yeast</name>
    <name type="synonym">Octosporomyces octosporus</name>
    <dbReference type="NCBI Taxonomy" id="483514"/>
    <lineage>
        <taxon>Eukaryota</taxon>
        <taxon>Fungi</taxon>
        <taxon>Dikarya</taxon>
        <taxon>Ascomycota</taxon>
        <taxon>Taphrinomycotina</taxon>
        <taxon>Schizosaccharomycetes</taxon>
        <taxon>Schizosaccharomycetales</taxon>
        <taxon>Schizosaccharomycetaceae</taxon>
        <taxon>Schizosaccharomyces</taxon>
    </lineage>
</organism>
<dbReference type="eggNOG" id="KOG2121">
    <property type="taxonomic scope" value="Eukaryota"/>
</dbReference>
<keyword evidence="8 12" id="KW-0255">Endonuclease</keyword>
<dbReference type="SUPFAM" id="SSF56281">
    <property type="entry name" value="Metallo-hydrolase/oxidoreductase"/>
    <property type="match status" value="2"/>
</dbReference>
<keyword evidence="9" id="KW-0378">Hydrolase</keyword>
<dbReference type="EC" id="3.1.26.11" evidence="4"/>
<evidence type="ECO:0000256" key="5">
    <source>
        <dbReference type="ARBA" id="ARBA00022694"/>
    </source>
</evidence>
<evidence type="ECO:0000256" key="2">
    <source>
        <dbReference type="ARBA" id="ARBA00001947"/>
    </source>
</evidence>
<feature type="domain" description="Metallo-beta-lactamase" evidence="11">
    <location>
        <begin position="423"/>
        <end position="612"/>
    </location>
</feature>
<dbReference type="RefSeq" id="XP_013017345.1">
    <property type="nucleotide sequence ID" value="XM_013161891.1"/>
</dbReference>
<keyword evidence="10" id="KW-0862">Zinc</keyword>
<evidence type="ECO:0000256" key="6">
    <source>
        <dbReference type="ARBA" id="ARBA00022722"/>
    </source>
</evidence>
<dbReference type="OMA" id="YNPWSAT"/>
<protein>
    <recommendedName>
        <fullName evidence="4">ribonuclease Z</fullName>
        <ecNumber evidence="4">3.1.26.11</ecNumber>
    </recommendedName>
</protein>
<gene>
    <name evidence="12" type="ORF">SOCG_03403</name>
</gene>
<evidence type="ECO:0000256" key="1">
    <source>
        <dbReference type="ARBA" id="ARBA00000402"/>
    </source>
</evidence>
<dbReference type="InterPro" id="IPR036866">
    <property type="entry name" value="RibonucZ/Hydroxyglut_hydro"/>
</dbReference>
<dbReference type="GeneID" id="25032375"/>
<sequence length="678" mass="75934">MKNIIHNKLCTLYKKTPKIMLNHALPSKVGTFVQLRWVSQQIARRKENRNTNRISLNVISDVAADNLIAPLLCVTLDDRKYLIGNMGELMQLKFRNHPLNYGGKILRSFMMPGSGRNYNPWSATAGLLGYVQSSEIDTVLDMHAPSGIASLIANSKNLTSGSSLKLNVIPFQNKISEDHESFEFREKNFCTIKGEIFPLWSYLSFMTVPIHGTFDAVKAKLLGVPFGKANGLLCQGQSVLASDNKTLVRPEQVVGPTKPGQKFVVLGCGSRTAINDLLHYVNTWEQDFPSCIIHVLDKGVWGNDYAKFLEHPKIQNIKHIISCVELGKDLPTFKRSKSVNVLPSCRGFLSDDLSTTCNLPDNVLKLEEGLSLELSNQECLVKSENKENTKVEPRLSNSLPESSKGYVVDILGTSATSPTMYRSLSCYLVNVDNNIVLLDCGEGSYSQLIRQYGTNLDSVWRQLRLIFVSHMHADHWLGLVNILLTWNNSTRSSDSKLTVVCPRSLRFWLSRVSESARLSQIIKRLHFVDASTVGIGNEYCLSENLSLYTVPSIHIADSHSVVLSHKSSGKLVYSSDTRPNMKLARAGKNATVLLHEATFEDDLRDEAVNRYHSTISEALMIAKKMQAKQLILTHFSTRSTDNSSNGPNWSIYPKHKTIHARDGMRWTQSTFRSDKKNS</sequence>
<evidence type="ECO:0000313" key="13">
    <source>
        <dbReference type="Proteomes" id="UP000016088"/>
    </source>
</evidence>
<evidence type="ECO:0000313" key="12">
    <source>
        <dbReference type="EMBL" id="EPX74191.1"/>
    </source>
</evidence>
<evidence type="ECO:0000256" key="8">
    <source>
        <dbReference type="ARBA" id="ARBA00022759"/>
    </source>
</evidence>
<dbReference type="Proteomes" id="UP000016088">
    <property type="component" value="Unassembled WGS sequence"/>
</dbReference>
<evidence type="ECO:0000256" key="7">
    <source>
        <dbReference type="ARBA" id="ARBA00022723"/>
    </source>
</evidence>